<accession>A0A2Z2HF44</accession>
<dbReference type="AlphaFoldDB" id="A0A2Z2HF44"/>
<keyword evidence="1" id="KW-1133">Transmembrane helix</keyword>
<dbReference type="Proteomes" id="UP000250025">
    <property type="component" value="Chromosome"/>
</dbReference>
<gene>
    <name evidence="2" type="ORF">B9G99_02495</name>
</gene>
<evidence type="ECO:0000256" key="1">
    <source>
        <dbReference type="SAM" id="Phobius"/>
    </source>
</evidence>
<dbReference type="EMBL" id="CP021323">
    <property type="protein sequence ID" value="ARS51901.1"/>
    <property type="molecule type" value="Genomic_DNA"/>
</dbReference>
<keyword evidence="1" id="KW-0472">Membrane</keyword>
<name>A0A2Z2HF44_9GAMM</name>
<evidence type="ECO:0000313" key="3">
    <source>
        <dbReference type="Proteomes" id="UP000250025"/>
    </source>
</evidence>
<feature type="transmembrane region" description="Helical" evidence="1">
    <location>
        <begin position="23"/>
        <end position="44"/>
    </location>
</feature>
<dbReference type="KEGG" id="kus:B9G99_02495"/>
<keyword evidence="3" id="KW-1185">Reference proteome</keyword>
<proteinExistence type="predicted"/>
<evidence type="ECO:0000313" key="2">
    <source>
        <dbReference type="EMBL" id="ARS51901.1"/>
    </source>
</evidence>
<sequence length="72" mass="8033">MTQITGFTHALNGFKSMHSVLDYPLTLVALAPATYNARLASAIFQRGLRQRRQTVTDTLRTQARLIDGTRVT</sequence>
<keyword evidence="1" id="KW-0812">Transmembrane</keyword>
<organism evidence="2 3">
    <name type="scientific">Kushneria konosiri</name>
    <dbReference type="NCBI Taxonomy" id="698828"/>
    <lineage>
        <taxon>Bacteria</taxon>
        <taxon>Pseudomonadati</taxon>
        <taxon>Pseudomonadota</taxon>
        <taxon>Gammaproteobacteria</taxon>
        <taxon>Oceanospirillales</taxon>
        <taxon>Halomonadaceae</taxon>
        <taxon>Kushneria</taxon>
    </lineage>
</organism>
<protein>
    <submittedName>
        <fullName evidence="2">Uncharacterized protein</fullName>
    </submittedName>
</protein>
<reference evidence="2 3" key="1">
    <citation type="journal article" date="2017" name="Int. J. Syst. Evol. Microbiol.">
        <title>Kushneria konosiri sp. nov., isolated from the Korean salt-fermented seafood Daemi-jeot.</title>
        <authorList>
            <person name="Yun J.H."/>
            <person name="Park S.K."/>
            <person name="Lee J.Y."/>
            <person name="Jung M.J."/>
            <person name="Bae J.W."/>
        </authorList>
    </citation>
    <scope>NUCLEOTIDE SEQUENCE [LARGE SCALE GENOMIC DNA]</scope>
    <source>
        <strain evidence="2 3">X49</strain>
    </source>
</reference>